<keyword evidence="1" id="KW-1133">Transmembrane helix</keyword>
<keyword evidence="1" id="KW-0472">Membrane</keyword>
<evidence type="ECO:0000313" key="2">
    <source>
        <dbReference type="EMBL" id="KNE20453.1"/>
    </source>
</evidence>
<dbReference type="Proteomes" id="UP000036780">
    <property type="component" value="Unassembled WGS sequence"/>
</dbReference>
<dbReference type="Pfam" id="PF11118">
    <property type="entry name" value="DUF2627"/>
    <property type="match status" value="1"/>
</dbReference>
<comment type="caution">
    <text evidence="2">The sequence shown here is derived from an EMBL/GenBank/DDBJ whole genome shotgun (WGS) entry which is preliminary data.</text>
</comment>
<dbReference type="AlphaFoldDB" id="A0A0L0QQF8"/>
<accession>A0A0L0QQF8</accession>
<protein>
    <submittedName>
        <fullName evidence="2">Membrane protein</fullName>
    </submittedName>
</protein>
<dbReference type="GeneID" id="66870381"/>
<dbReference type="OrthoDB" id="2989757at2"/>
<keyword evidence="3" id="KW-1185">Reference proteome</keyword>
<feature type="transmembrane region" description="Helical" evidence="1">
    <location>
        <begin position="41"/>
        <end position="62"/>
    </location>
</feature>
<organism evidence="2 3">
    <name type="scientific">Virgibacillus pantothenticus</name>
    <dbReference type="NCBI Taxonomy" id="1473"/>
    <lineage>
        <taxon>Bacteria</taxon>
        <taxon>Bacillati</taxon>
        <taxon>Bacillota</taxon>
        <taxon>Bacilli</taxon>
        <taxon>Bacillales</taxon>
        <taxon>Bacillaceae</taxon>
        <taxon>Virgibacillus</taxon>
    </lineage>
</organism>
<dbReference type="InterPro" id="IPR020138">
    <property type="entry name" value="Uncharacterised_YqzF"/>
</dbReference>
<evidence type="ECO:0000313" key="3">
    <source>
        <dbReference type="Proteomes" id="UP000036780"/>
    </source>
</evidence>
<dbReference type="PATRIC" id="fig|1473.5.peg.2531"/>
<proteinExistence type="predicted"/>
<dbReference type="EMBL" id="LGTO01000007">
    <property type="protein sequence ID" value="KNE20453.1"/>
    <property type="molecule type" value="Genomic_DNA"/>
</dbReference>
<dbReference type="RefSeq" id="WP_050353027.1">
    <property type="nucleotide sequence ID" value="NZ_BOSN01000001.1"/>
</dbReference>
<reference evidence="3" key="1">
    <citation type="submission" date="2015-07" db="EMBL/GenBank/DDBJ databases">
        <title>Fjat-10053 dsm26.</title>
        <authorList>
            <person name="Liu B."/>
            <person name="Wang J."/>
            <person name="Zhu Y."/>
            <person name="Liu G."/>
            <person name="Chen Q."/>
            <person name="Chen Z."/>
            <person name="Lan J."/>
            <person name="Che J."/>
            <person name="Ge C."/>
            <person name="Shi H."/>
            <person name="Pan Z."/>
            <person name="Liu X."/>
        </authorList>
    </citation>
    <scope>NUCLEOTIDE SEQUENCE [LARGE SCALE GENOMIC DNA]</scope>
    <source>
        <strain evidence="3">DSM 26</strain>
    </source>
</reference>
<sequence>MVRIIAIVLLFIPGVVAAIGIKLMRDTLFASFYPIFFHSSIQFIVGLILFLAGLTFIGGFIIHRDRKRQRNQQLKKKCYADGD</sequence>
<evidence type="ECO:0000256" key="1">
    <source>
        <dbReference type="SAM" id="Phobius"/>
    </source>
</evidence>
<gene>
    <name evidence="2" type="ORF">AFK71_18955</name>
</gene>
<name>A0A0L0QQF8_VIRPA</name>
<keyword evidence="1" id="KW-0812">Transmembrane</keyword>